<dbReference type="GO" id="GO:0016301">
    <property type="term" value="F:kinase activity"/>
    <property type="evidence" value="ECO:0007669"/>
    <property type="project" value="UniProtKB-KW"/>
</dbReference>
<keyword evidence="3" id="KW-1185">Reference proteome</keyword>
<keyword evidence="2" id="KW-0808">Transferase</keyword>
<feature type="compositionally biased region" description="Basic residues" evidence="1">
    <location>
        <begin position="49"/>
        <end position="59"/>
    </location>
</feature>
<feature type="compositionally biased region" description="Low complexity" evidence="1">
    <location>
        <begin position="65"/>
        <end position="91"/>
    </location>
</feature>
<feature type="region of interest" description="Disordered" evidence="1">
    <location>
        <begin position="22"/>
        <end position="134"/>
    </location>
</feature>
<accession>A0A7J8BN38</accession>
<gene>
    <name evidence="2" type="ORF">HJG63_000604</name>
</gene>
<name>A0A7J8BN38_ROUAE</name>
<dbReference type="EMBL" id="JACASE010000016">
    <property type="protein sequence ID" value="KAF6400273.1"/>
    <property type="molecule type" value="Genomic_DNA"/>
</dbReference>
<dbReference type="AlphaFoldDB" id="A0A7J8BN38"/>
<sequence>MNDHSAVAALLQDCQRALEQLSAQAPGPEGRADADTCCAGDPEGLHPGRGPRHRRRHRVPERPAPVRARLVGPAPAGGQAAAQAVAGRADGPAGGHPPGPSGRQRRETSEGRVHPEPSDQQQRSDRDLAVQKGE</sequence>
<proteinExistence type="predicted"/>
<feature type="compositionally biased region" description="Basic and acidic residues" evidence="1">
    <location>
        <begin position="104"/>
        <end position="134"/>
    </location>
</feature>
<evidence type="ECO:0000256" key="1">
    <source>
        <dbReference type="SAM" id="MobiDB-lite"/>
    </source>
</evidence>
<evidence type="ECO:0000313" key="2">
    <source>
        <dbReference type="EMBL" id="KAF6400273.1"/>
    </source>
</evidence>
<comment type="caution">
    <text evidence="2">The sequence shown here is derived from an EMBL/GenBank/DDBJ whole genome shotgun (WGS) entry which is preliminary data.</text>
</comment>
<dbReference type="Proteomes" id="UP000593571">
    <property type="component" value="Unassembled WGS sequence"/>
</dbReference>
<organism evidence="2 3">
    <name type="scientific">Rousettus aegyptiacus</name>
    <name type="common">Egyptian fruit bat</name>
    <name type="synonym">Pteropus aegyptiacus</name>
    <dbReference type="NCBI Taxonomy" id="9407"/>
    <lineage>
        <taxon>Eukaryota</taxon>
        <taxon>Metazoa</taxon>
        <taxon>Chordata</taxon>
        <taxon>Craniata</taxon>
        <taxon>Vertebrata</taxon>
        <taxon>Euteleostomi</taxon>
        <taxon>Mammalia</taxon>
        <taxon>Eutheria</taxon>
        <taxon>Laurasiatheria</taxon>
        <taxon>Chiroptera</taxon>
        <taxon>Yinpterochiroptera</taxon>
        <taxon>Pteropodoidea</taxon>
        <taxon>Pteropodidae</taxon>
        <taxon>Rousettinae</taxon>
        <taxon>Rousettus</taxon>
    </lineage>
</organism>
<keyword evidence="2" id="KW-0418">Kinase</keyword>
<reference evidence="2 3" key="1">
    <citation type="journal article" date="2020" name="Nature">
        <title>Six reference-quality genomes reveal evolution of bat adaptations.</title>
        <authorList>
            <person name="Jebb D."/>
            <person name="Huang Z."/>
            <person name="Pippel M."/>
            <person name="Hughes G.M."/>
            <person name="Lavrichenko K."/>
            <person name="Devanna P."/>
            <person name="Winkler S."/>
            <person name="Jermiin L.S."/>
            <person name="Skirmuntt E.C."/>
            <person name="Katzourakis A."/>
            <person name="Burkitt-Gray L."/>
            <person name="Ray D.A."/>
            <person name="Sullivan K.A.M."/>
            <person name="Roscito J.G."/>
            <person name="Kirilenko B.M."/>
            <person name="Davalos L.M."/>
            <person name="Corthals A.P."/>
            <person name="Power M.L."/>
            <person name="Jones G."/>
            <person name="Ransome R.D."/>
            <person name="Dechmann D.K.N."/>
            <person name="Locatelli A.G."/>
            <person name="Puechmaille S.J."/>
            <person name="Fedrigo O."/>
            <person name="Jarvis E.D."/>
            <person name="Hiller M."/>
            <person name="Vernes S.C."/>
            <person name="Myers E.W."/>
            <person name="Teeling E.C."/>
        </authorList>
    </citation>
    <scope>NUCLEOTIDE SEQUENCE [LARGE SCALE GENOMIC DNA]</scope>
    <source>
        <strain evidence="2">MRouAeg1</strain>
        <tissue evidence="2">Muscle</tissue>
    </source>
</reference>
<evidence type="ECO:0000313" key="3">
    <source>
        <dbReference type="Proteomes" id="UP000593571"/>
    </source>
</evidence>
<protein>
    <submittedName>
        <fullName evidence="2">Alpha kinase 1</fullName>
    </submittedName>
</protein>